<gene>
    <name evidence="4" type="ORF">CCAM_LOCUS41394</name>
</gene>
<feature type="domain" description="Ty3 transposon capsid-like protein" evidence="2">
    <location>
        <begin position="233"/>
        <end position="366"/>
    </location>
</feature>
<dbReference type="InterPro" id="IPR016197">
    <property type="entry name" value="Chromo-like_dom_sf"/>
</dbReference>
<dbReference type="Proteomes" id="UP000595140">
    <property type="component" value="Unassembled WGS sequence"/>
</dbReference>
<reference evidence="4 5" key="1">
    <citation type="submission" date="2018-04" db="EMBL/GenBank/DDBJ databases">
        <authorList>
            <person name="Vogel A."/>
        </authorList>
    </citation>
    <scope>NUCLEOTIDE SEQUENCE [LARGE SCALE GENOMIC DNA]</scope>
</reference>
<dbReference type="EMBL" id="OOIL02006662">
    <property type="protein sequence ID" value="VFQ99618.1"/>
    <property type="molecule type" value="Genomic_DNA"/>
</dbReference>
<feature type="region of interest" description="Disordered" evidence="1">
    <location>
        <begin position="170"/>
        <end position="191"/>
    </location>
</feature>
<dbReference type="InterPro" id="IPR045358">
    <property type="entry name" value="Ty3_capsid"/>
</dbReference>
<proteinExistence type="predicted"/>
<evidence type="ECO:0000259" key="3">
    <source>
        <dbReference type="Pfam" id="PF24626"/>
    </source>
</evidence>
<dbReference type="AlphaFoldDB" id="A0A484NH43"/>
<dbReference type="InterPro" id="IPR056924">
    <property type="entry name" value="SH3_Tf2-1"/>
</dbReference>
<feature type="domain" description="Tf2-1-like SH3-like" evidence="3">
    <location>
        <begin position="2"/>
        <end position="26"/>
    </location>
</feature>
<evidence type="ECO:0000313" key="5">
    <source>
        <dbReference type="Proteomes" id="UP000595140"/>
    </source>
</evidence>
<organism evidence="4 5">
    <name type="scientific">Cuscuta campestris</name>
    <dbReference type="NCBI Taxonomy" id="132261"/>
    <lineage>
        <taxon>Eukaryota</taxon>
        <taxon>Viridiplantae</taxon>
        <taxon>Streptophyta</taxon>
        <taxon>Embryophyta</taxon>
        <taxon>Tracheophyta</taxon>
        <taxon>Spermatophyta</taxon>
        <taxon>Magnoliopsida</taxon>
        <taxon>eudicotyledons</taxon>
        <taxon>Gunneridae</taxon>
        <taxon>Pentapetalae</taxon>
        <taxon>asterids</taxon>
        <taxon>lamiids</taxon>
        <taxon>Solanales</taxon>
        <taxon>Convolvulaceae</taxon>
        <taxon>Cuscuteae</taxon>
        <taxon>Cuscuta</taxon>
        <taxon>Cuscuta subgen. Grammica</taxon>
        <taxon>Cuscuta sect. Cleistogrammica</taxon>
    </lineage>
</organism>
<feature type="compositionally biased region" description="Pro residues" evidence="1">
    <location>
        <begin position="387"/>
        <end position="399"/>
    </location>
</feature>
<protein>
    <submittedName>
        <fullName evidence="4">Uncharacterized protein</fullName>
    </submittedName>
</protein>
<dbReference type="SUPFAM" id="SSF54160">
    <property type="entry name" value="Chromo domain-like"/>
    <property type="match status" value="1"/>
</dbReference>
<evidence type="ECO:0000259" key="2">
    <source>
        <dbReference type="Pfam" id="PF19259"/>
    </source>
</evidence>
<keyword evidence="5" id="KW-1185">Reference proteome</keyword>
<evidence type="ECO:0000256" key="1">
    <source>
        <dbReference type="SAM" id="MobiDB-lite"/>
    </source>
</evidence>
<accession>A0A484NH43</accession>
<feature type="compositionally biased region" description="Polar residues" evidence="1">
    <location>
        <begin position="372"/>
        <end position="386"/>
    </location>
</feature>
<dbReference type="OrthoDB" id="1306062at2759"/>
<sequence>MVAYRLALPETAKIHNVFHVSLLKPFKGELGTEIAMLPPDMMAEQPAVGPEAVIGRRTIFKKGQPVEELLVRWEGGEDSDATWEDRRRFQEEFPMIDLEDKKKLKTQSKSLPISVLSILIVSGVCIHSKRYVGIVLTIWSLYPLEAIRWYRLNNLVLPLRDDDATRSQFRSSFGRNHGEATDGDVSGVCRDPERIHGGGENAPGYRRFKMDPPVTDGSDPHTWLFKATEFFEFNAIPKEERLKVTGLMLDGAAVEWFRRMKRNELVNTWADFEEQFKFRFDPEMYEDYFGLLSKLQQTTTTMAYQTEFERLLNKVEGVPETTLISVYISGLKDPVRRELRVNRPSTLNGAFALTRETAAKYEELQQPARKNWTPTYNKSTNQSNPDPTKPLGPYIPPSKEPLLATPRPAKPLRRISPAEKAEKDARGECYFCPEKWSRGHHCNGRYYLLVTNENEEGGAEYDDEPETIFKGDVSVLQSLAGSPTPISIRLKGEIHGQTVDVLVDGGSTHNFIHPKTAE</sequence>
<dbReference type="Pfam" id="PF19259">
    <property type="entry name" value="Ty3_capsid"/>
    <property type="match status" value="1"/>
</dbReference>
<dbReference type="CDD" id="cd00303">
    <property type="entry name" value="retropepsin_like"/>
    <property type="match status" value="1"/>
</dbReference>
<name>A0A484NH43_9ASTE</name>
<evidence type="ECO:0000313" key="4">
    <source>
        <dbReference type="EMBL" id="VFQ99618.1"/>
    </source>
</evidence>
<feature type="region of interest" description="Disordered" evidence="1">
    <location>
        <begin position="366"/>
        <end position="407"/>
    </location>
</feature>
<dbReference type="Pfam" id="PF24626">
    <property type="entry name" value="SH3_Tf2-1"/>
    <property type="match status" value="1"/>
</dbReference>